<evidence type="ECO:0000313" key="7">
    <source>
        <dbReference type="Proteomes" id="UP001055153"/>
    </source>
</evidence>
<keyword evidence="1" id="KW-0805">Transcription regulation</keyword>
<accession>A0ABQ4SFN3</accession>
<dbReference type="PROSITE" id="PS50977">
    <property type="entry name" value="HTH_TETR_2"/>
    <property type="match status" value="1"/>
</dbReference>
<comment type="caution">
    <text evidence="6">The sequence shown here is derived from an EMBL/GenBank/DDBJ whole genome shotgun (WGS) entry which is preliminary data.</text>
</comment>
<dbReference type="EMBL" id="BPQQ01000043">
    <property type="protein sequence ID" value="GJE01882.1"/>
    <property type="molecule type" value="Genomic_DNA"/>
</dbReference>
<evidence type="ECO:0000256" key="2">
    <source>
        <dbReference type="ARBA" id="ARBA00023125"/>
    </source>
</evidence>
<feature type="DNA-binding region" description="H-T-H motif" evidence="4">
    <location>
        <begin position="40"/>
        <end position="59"/>
    </location>
</feature>
<reference evidence="6" key="1">
    <citation type="journal article" date="2021" name="Front. Microbiol.">
        <title>Comprehensive Comparative Genomics and Phenotyping of Methylobacterium Species.</title>
        <authorList>
            <person name="Alessa O."/>
            <person name="Ogura Y."/>
            <person name="Fujitani Y."/>
            <person name="Takami H."/>
            <person name="Hayashi T."/>
            <person name="Sahin N."/>
            <person name="Tani A."/>
        </authorList>
    </citation>
    <scope>NUCLEOTIDE SEQUENCE</scope>
    <source>
        <strain evidence="6">DSM 17168</strain>
    </source>
</reference>
<sequence length="205" mass="21927">MVDGDRTGSNTGAGDAPPTALRALACLQDLALEKGLDDVSMRDVARRAGISLAALQYHYPNKAALLDAFVVQTINGYRRRIDTILAASPEGERFTNLVRFAATETLQSDRYGVLAMIEGRANHDNAARSAIRMFFRSYLEVMRDALAADAPDLSQAKALLTAIVVVSMLEGLPALIEPAGSLGVDCHAVLETIVRVSMTLPAAMP</sequence>
<dbReference type="Gene3D" id="1.10.357.10">
    <property type="entry name" value="Tetracycline Repressor, domain 2"/>
    <property type="match status" value="1"/>
</dbReference>
<dbReference type="InterPro" id="IPR001647">
    <property type="entry name" value="HTH_TetR"/>
</dbReference>
<dbReference type="PANTHER" id="PTHR30055">
    <property type="entry name" value="HTH-TYPE TRANSCRIPTIONAL REGULATOR RUTR"/>
    <property type="match status" value="1"/>
</dbReference>
<dbReference type="Proteomes" id="UP001055153">
    <property type="component" value="Unassembled WGS sequence"/>
</dbReference>
<evidence type="ECO:0000256" key="3">
    <source>
        <dbReference type="ARBA" id="ARBA00023163"/>
    </source>
</evidence>
<dbReference type="RefSeq" id="WP_238237091.1">
    <property type="nucleotide sequence ID" value="NZ_BPQQ01000043.1"/>
</dbReference>
<feature type="domain" description="HTH tetR-type" evidence="5">
    <location>
        <begin position="17"/>
        <end position="77"/>
    </location>
</feature>
<dbReference type="InterPro" id="IPR009057">
    <property type="entry name" value="Homeodomain-like_sf"/>
</dbReference>
<evidence type="ECO:0000256" key="4">
    <source>
        <dbReference type="PROSITE-ProRule" id="PRU00335"/>
    </source>
</evidence>
<evidence type="ECO:0000313" key="6">
    <source>
        <dbReference type="EMBL" id="GJE01882.1"/>
    </source>
</evidence>
<dbReference type="Pfam" id="PF00440">
    <property type="entry name" value="TetR_N"/>
    <property type="match status" value="1"/>
</dbReference>
<keyword evidence="2 4" id="KW-0238">DNA-binding</keyword>
<evidence type="ECO:0000259" key="5">
    <source>
        <dbReference type="PROSITE" id="PS50977"/>
    </source>
</evidence>
<proteinExistence type="predicted"/>
<dbReference type="SUPFAM" id="SSF46689">
    <property type="entry name" value="Homeodomain-like"/>
    <property type="match status" value="1"/>
</dbReference>
<dbReference type="Gene3D" id="1.10.10.60">
    <property type="entry name" value="Homeodomain-like"/>
    <property type="match status" value="1"/>
</dbReference>
<protein>
    <recommendedName>
        <fullName evidence="5">HTH tetR-type domain-containing protein</fullName>
    </recommendedName>
</protein>
<keyword evidence="7" id="KW-1185">Reference proteome</keyword>
<dbReference type="InterPro" id="IPR050109">
    <property type="entry name" value="HTH-type_TetR-like_transc_reg"/>
</dbReference>
<name>A0ABQ4SFN3_9HYPH</name>
<evidence type="ECO:0000256" key="1">
    <source>
        <dbReference type="ARBA" id="ARBA00023015"/>
    </source>
</evidence>
<gene>
    <name evidence="6" type="ORF">GMJLKIPL_3819</name>
</gene>
<organism evidence="6 7">
    <name type="scientific">Methylobacterium isbiliense</name>
    <dbReference type="NCBI Taxonomy" id="315478"/>
    <lineage>
        <taxon>Bacteria</taxon>
        <taxon>Pseudomonadati</taxon>
        <taxon>Pseudomonadota</taxon>
        <taxon>Alphaproteobacteria</taxon>
        <taxon>Hyphomicrobiales</taxon>
        <taxon>Methylobacteriaceae</taxon>
        <taxon>Methylobacterium</taxon>
    </lineage>
</organism>
<keyword evidence="3" id="KW-0804">Transcription</keyword>
<dbReference type="PANTHER" id="PTHR30055:SF234">
    <property type="entry name" value="HTH-TYPE TRANSCRIPTIONAL REGULATOR BETI"/>
    <property type="match status" value="1"/>
</dbReference>
<reference evidence="6" key="2">
    <citation type="submission" date="2021-08" db="EMBL/GenBank/DDBJ databases">
        <authorList>
            <person name="Tani A."/>
            <person name="Ola A."/>
            <person name="Ogura Y."/>
            <person name="Katsura K."/>
            <person name="Hayashi T."/>
        </authorList>
    </citation>
    <scope>NUCLEOTIDE SEQUENCE</scope>
    <source>
        <strain evidence="6">DSM 17168</strain>
    </source>
</reference>